<dbReference type="Proteomes" id="UP000219494">
    <property type="component" value="Unassembled WGS sequence"/>
</dbReference>
<dbReference type="EMBL" id="OBMI01000003">
    <property type="protein sequence ID" value="SOB87776.1"/>
    <property type="molecule type" value="Genomic_DNA"/>
</dbReference>
<accession>A0A285R0X5</accession>
<proteinExistence type="predicted"/>
<feature type="transmembrane region" description="Helical" evidence="1">
    <location>
        <begin position="38"/>
        <end position="59"/>
    </location>
</feature>
<dbReference type="AlphaFoldDB" id="A0A285R0X5"/>
<sequence length="69" mass="7560">MTPSWRKPAGALGILAYLTAWIVVIASFSRVVGSLPALVQALIYLIAGIIWILPLGPALRWMETGRWRG</sequence>
<organism evidence="2 3">
    <name type="scientific">Sphingomonas guangdongensis</name>
    <dbReference type="NCBI Taxonomy" id="1141890"/>
    <lineage>
        <taxon>Bacteria</taxon>
        <taxon>Pseudomonadati</taxon>
        <taxon>Pseudomonadota</taxon>
        <taxon>Alphaproteobacteria</taxon>
        <taxon>Sphingomonadales</taxon>
        <taxon>Sphingomonadaceae</taxon>
        <taxon>Sphingomonas</taxon>
    </lineage>
</organism>
<dbReference type="OrthoDB" id="7510023at2"/>
<keyword evidence="1" id="KW-0472">Membrane</keyword>
<dbReference type="InterPro" id="IPR021265">
    <property type="entry name" value="DUF2842"/>
</dbReference>
<dbReference type="RefSeq" id="WP_097064726.1">
    <property type="nucleotide sequence ID" value="NZ_OBMI01000003.1"/>
</dbReference>
<evidence type="ECO:0008006" key="4">
    <source>
        <dbReference type="Google" id="ProtNLM"/>
    </source>
</evidence>
<evidence type="ECO:0000313" key="2">
    <source>
        <dbReference type="EMBL" id="SOB87776.1"/>
    </source>
</evidence>
<reference evidence="2 3" key="1">
    <citation type="submission" date="2017-07" db="EMBL/GenBank/DDBJ databases">
        <authorList>
            <person name="Sun Z.S."/>
            <person name="Albrecht U."/>
            <person name="Echele G."/>
            <person name="Lee C.C."/>
        </authorList>
    </citation>
    <scope>NUCLEOTIDE SEQUENCE [LARGE SCALE GENOMIC DNA]</scope>
    <source>
        <strain evidence="2 3">CGMCC 1.12672</strain>
    </source>
</reference>
<dbReference type="Pfam" id="PF11003">
    <property type="entry name" value="DUF2842"/>
    <property type="match status" value="1"/>
</dbReference>
<keyword evidence="1" id="KW-1133">Transmembrane helix</keyword>
<gene>
    <name evidence="2" type="ORF">SAMN06297144_2913</name>
</gene>
<evidence type="ECO:0000313" key="3">
    <source>
        <dbReference type="Proteomes" id="UP000219494"/>
    </source>
</evidence>
<evidence type="ECO:0000256" key="1">
    <source>
        <dbReference type="SAM" id="Phobius"/>
    </source>
</evidence>
<protein>
    <recommendedName>
        <fullName evidence="4">DUF2842 domain-containing protein</fullName>
    </recommendedName>
</protein>
<name>A0A285R0X5_9SPHN</name>
<keyword evidence="1" id="KW-0812">Transmembrane</keyword>
<keyword evidence="3" id="KW-1185">Reference proteome</keyword>
<feature type="transmembrane region" description="Helical" evidence="1">
    <location>
        <begin position="12"/>
        <end position="32"/>
    </location>
</feature>